<keyword evidence="3 7" id="KW-0812">Transmembrane</keyword>
<proteinExistence type="predicted"/>
<dbReference type="PANTHER" id="PTHR10010">
    <property type="entry name" value="SOLUTE CARRIER FAMILY 34 SODIUM PHOSPHATE , MEMBER 2-RELATED"/>
    <property type="match status" value="1"/>
</dbReference>
<evidence type="ECO:0000259" key="8">
    <source>
        <dbReference type="Pfam" id="PF01895"/>
    </source>
</evidence>
<dbReference type="NCBIfam" id="NF037997">
    <property type="entry name" value="Na_Pi_symport"/>
    <property type="match status" value="1"/>
</dbReference>
<evidence type="ECO:0000313" key="9">
    <source>
        <dbReference type="EMBL" id="SDJ12633.1"/>
    </source>
</evidence>
<feature type="transmembrane region" description="Helical" evidence="7">
    <location>
        <begin position="241"/>
        <end position="263"/>
    </location>
</feature>
<dbReference type="InterPro" id="IPR026022">
    <property type="entry name" value="PhoU_dom"/>
</dbReference>
<accession>A0A1G8R710</accession>
<comment type="subcellular location">
    <subcellularLocation>
        <location evidence="1">Cell membrane</location>
        <topology evidence="1">Multi-pass membrane protein</topology>
    </subcellularLocation>
</comment>
<name>A0A1G8R710_9CLOT</name>
<keyword evidence="2" id="KW-1003">Cell membrane</keyword>
<feature type="transmembrane region" description="Helical" evidence="7">
    <location>
        <begin position="108"/>
        <end position="124"/>
    </location>
</feature>
<evidence type="ECO:0000256" key="4">
    <source>
        <dbReference type="ARBA" id="ARBA00022989"/>
    </source>
</evidence>
<evidence type="ECO:0000313" key="10">
    <source>
        <dbReference type="Proteomes" id="UP000183255"/>
    </source>
</evidence>
<dbReference type="Pfam" id="PF02690">
    <property type="entry name" value="Na_Pi_cotrans"/>
    <property type="match status" value="2"/>
</dbReference>
<feature type="domain" description="PhoU" evidence="8">
    <location>
        <begin position="340"/>
        <end position="424"/>
    </location>
</feature>
<dbReference type="Gene3D" id="1.20.58.220">
    <property type="entry name" value="Phosphate transport system protein phou homolog 2, domain 2"/>
    <property type="match status" value="1"/>
</dbReference>
<feature type="transmembrane region" description="Helical" evidence="7">
    <location>
        <begin position="210"/>
        <end position="229"/>
    </location>
</feature>
<feature type="domain" description="PhoU" evidence="8">
    <location>
        <begin position="446"/>
        <end position="527"/>
    </location>
</feature>
<dbReference type="EMBL" id="FNDZ01000008">
    <property type="protein sequence ID" value="SDJ12633.1"/>
    <property type="molecule type" value="Genomic_DNA"/>
</dbReference>
<dbReference type="NCBIfam" id="TIGR00704">
    <property type="entry name" value="NaPi_cotrn_rel"/>
    <property type="match status" value="1"/>
</dbReference>
<dbReference type="InterPro" id="IPR003841">
    <property type="entry name" value="Na/Pi_transpt"/>
</dbReference>
<dbReference type="Proteomes" id="UP000183255">
    <property type="component" value="Unassembled WGS sequence"/>
</dbReference>
<organism evidence="9 10">
    <name type="scientific">Proteiniclasticum ruminis</name>
    <dbReference type="NCBI Taxonomy" id="398199"/>
    <lineage>
        <taxon>Bacteria</taxon>
        <taxon>Bacillati</taxon>
        <taxon>Bacillota</taxon>
        <taxon>Clostridia</taxon>
        <taxon>Eubacteriales</taxon>
        <taxon>Clostridiaceae</taxon>
        <taxon>Proteiniclasticum</taxon>
    </lineage>
</organism>
<feature type="transmembrane region" description="Helical" evidence="7">
    <location>
        <begin position="283"/>
        <end position="304"/>
    </location>
</feature>
<reference evidence="9 10" key="1">
    <citation type="submission" date="2016-10" db="EMBL/GenBank/DDBJ databases">
        <authorList>
            <person name="de Groot N.N."/>
        </authorList>
    </citation>
    <scope>NUCLEOTIDE SEQUENCE [LARGE SCALE GENOMIC DNA]</scope>
    <source>
        <strain evidence="9 10">CGMCC 1.5058</strain>
    </source>
</reference>
<feature type="transmembrane region" description="Helical" evidence="7">
    <location>
        <begin position="174"/>
        <end position="198"/>
    </location>
</feature>
<keyword evidence="4 7" id="KW-1133">Transmembrane helix</keyword>
<dbReference type="GO" id="GO:0005886">
    <property type="term" value="C:plasma membrane"/>
    <property type="evidence" value="ECO:0007669"/>
    <property type="project" value="UniProtKB-SubCell"/>
</dbReference>
<feature type="coiled-coil region" evidence="6">
    <location>
        <begin position="465"/>
        <end position="492"/>
    </location>
</feature>
<evidence type="ECO:0000256" key="5">
    <source>
        <dbReference type="ARBA" id="ARBA00023136"/>
    </source>
</evidence>
<dbReference type="GO" id="GO:0005436">
    <property type="term" value="F:sodium:phosphate symporter activity"/>
    <property type="evidence" value="ECO:0007669"/>
    <property type="project" value="InterPro"/>
</dbReference>
<keyword evidence="5 7" id="KW-0472">Membrane</keyword>
<dbReference type="InterPro" id="IPR004633">
    <property type="entry name" value="NaPi_cotrn-rel/YqeW-like"/>
</dbReference>
<keyword evidence="6" id="KW-0175">Coiled coil</keyword>
<dbReference type="Pfam" id="PF01895">
    <property type="entry name" value="PhoU"/>
    <property type="match status" value="2"/>
</dbReference>
<evidence type="ECO:0000256" key="1">
    <source>
        <dbReference type="ARBA" id="ARBA00004651"/>
    </source>
</evidence>
<sequence length="535" mass="58440">MNIGMIIGLLGGLGLFLYGMKMMGDGLENAAGSKLKFILNKVTANPISSVLIGTVVTILMQSSSATTVMVIGFVNSGLLNLAQATGIIMGANIGTTTTAFLVSMNIDAIVPILIFMGSFLYLFTKAKRRRDLASILLGFGLLMLGMELMSEAMYPLRDSQVFKDLILTVGTQWYLGILLGLGITMLVQSSSATTGLLVALTSTGGISIQAAFPLILGANIGTCITALLSSITANKMAKKAAVIHLLFNIMGAVLFLPLGKYLINVVTFLAPESIKLQISFIHLIFNVSNTLALLPFAGLLILIANKLVGEEEDKASEILDRRLLQTPSIAEGQVILETVKLAEMAKENLKLSVDAFLNDDLKHHDLVYENEARINEITEIITNFLVELSGSDIDINEFARVGDTYHVLNDIERIGDHAENIMELAEERNRKNVEITSEGVEELKNIYNYTNLAMDIAIESYKNNDKQKAVSIEQTEKRIDELQKEYRDAHIRRLNAGRCSALAGILFLDLISNLERVGDHAKNIADTIAEIKERD</sequence>
<dbReference type="SUPFAM" id="SSF109755">
    <property type="entry name" value="PhoU-like"/>
    <property type="match status" value="1"/>
</dbReference>
<evidence type="ECO:0000256" key="7">
    <source>
        <dbReference type="SAM" id="Phobius"/>
    </source>
</evidence>
<gene>
    <name evidence="9" type="ORF">SAMN05421804_1086</name>
</gene>
<evidence type="ECO:0000256" key="6">
    <source>
        <dbReference type="SAM" id="Coils"/>
    </source>
</evidence>
<evidence type="ECO:0000256" key="3">
    <source>
        <dbReference type="ARBA" id="ARBA00022692"/>
    </source>
</evidence>
<dbReference type="GO" id="GO:0044341">
    <property type="term" value="P:sodium-dependent phosphate transport"/>
    <property type="evidence" value="ECO:0007669"/>
    <property type="project" value="InterPro"/>
</dbReference>
<dbReference type="PANTHER" id="PTHR10010:SF46">
    <property type="entry name" value="SODIUM-DEPENDENT PHOSPHATE TRANSPORT PROTEIN 2B"/>
    <property type="match status" value="1"/>
</dbReference>
<dbReference type="InterPro" id="IPR038078">
    <property type="entry name" value="PhoU-like_sf"/>
</dbReference>
<dbReference type="AlphaFoldDB" id="A0A1G8R710"/>
<evidence type="ECO:0000256" key="2">
    <source>
        <dbReference type="ARBA" id="ARBA00022475"/>
    </source>
</evidence>
<protein>
    <submittedName>
        <fullName evidence="9">Phosphate:Na+ symporter</fullName>
    </submittedName>
</protein>
<feature type="transmembrane region" description="Helical" evidence="7">
    <location>
        <begin position="136"/>
        <end position="154"/>
    </location>
</feature>